<keyword evidence="2" id="KW-1133">Transmembrane helix</keyword>
<keyword evidence="2" id="KW-0812">Transmembrane</keyword>
<dbReference type="EMBL" id="JAQQWM010000003">
    <property type="protein sequence ID" value="KAK8071863.1"/>
    <property type="molecule type" value="Genomic_DNA"/>
</dbReference>
<gene>
    <name evidence="3" type="ORF">PG996_005211</name>
</gene>
<name>A0ABR1VKU0_9PEZI</name>
<feature type="region of interest" description="Disordered" evidence="1">
    <location>
        <begin position="699"/>
        <end position="750"/>
    </location>
</feature>
<evidence type="ECO:0000256" key="1">
    <source>
        <dbReference type="SAM" id="MobiDB-lite"/>
    </source>
</evidence>
<feature type="compositionally biased region" description="Polar residues" evidence="1">
    <location>
        <begin position="699"/>
        <end position="712"/>
    </location>
</feature>
<sequence length="750" mass="82851">MSTDNGPVYLGIWTNWSRGSATLGATLTMTREYGNFLIALTALFVPFVASRFWRIFAIWFHQCYSSSNPRDALHHQRQIILRNSTSPESGLISFLHLIWAWQQVAQRPWLRILPFALFTFSSMVLFGVAGIFTSEISTAGEVLVNGDHCEAGSSLVFDTDGLESASNAYVYWGTFVEKVGSYARQCYSNESSGLLECSRLVTGSIPAAVRDDNAPCSFDPSICRRNDSNLRLDSGHLNSNDIFGLNAPRHETMTVRYVLQCAPLITEGHSYNTTISGHNFTAYTYGPSLDTNTMFYGSDNASDSRVIANYTYMVSDIATQYPEARNSYTDNNNFLLSSKPSYTVNGTVDPDSSLFDPDPAIVRDDGDVTLVFLSGNGVNFAAPGDDDWYRATARLYNSTSDAEMRREYRTDEAASPLGCVEQFQLCRDPALGQCGALGAGYDAVASAAPWFNMTPADFSFQNRPTSPGQPGSLLSWVYLMLFSNAITIPVIVDKLGPTSLAQCGSVGWFVDNTALASHDFVGQGYLDGIARNQWQLDVTQWFSIMLAGFQTLFVDTAEGNSASTVDHESFKPLSEYEWNICRNQKIRSAGYTSFSILGLAMTYALGTIVIVLSFIIEPILGCLQKRGRYNKYSYIEWEANTAIQLHRVAQDQLGYGHWTHCDEMVPVTEREDMLSPYDISDPSHPMLEARSHLGDTTSSEALKLETTGQGSLEQHHNSDDGAAGDTSSPEIFEYPSPRPQGRTSSWLDLS</sequence>
<proteinExistence type="predicted"/>
<feature type="transmembrane region" description="Helical" evidence="2">
    <location>
        <begin position="112"/>
        <end position="132"/>
    </location>
</feature>
<protein>
    <submittedName>
        <fullName evidence="3">Uncharacterized protein</fullName>
    </submittedName>
</protein>
<organism evidence="3 4">
    <name type="scientific">Apiospora saccharicola</name>
    <dbReference type="NCBI Taxonomy" id="335842"/>
    <lineage>
        <taxon>Eukaryota</taxon>
        <taxon>Fungi</taxon>
        <taxon>Dikarya</taxon>
        <taxon>Ascomycota</taxon>
        <taxon>Pezizomycotina</taxon>
        <taxon>Sordariomycetes</taxon>
        <taxon>Xylariomycetidae</taxon>
        <taxon>Amphisphaeriales</taxon>
        <taxon>Apiosporaceae</taxon>
        <taxon>Apiospora</taxon>
    </lineage>
</organism>
<feature type="transmembrane region" description="Helical" evidence="2">
    <location>
        <begin position="36"/>
        <end position="60"/>
    </location>
</feature>
<evidence type="ECO:0000313" key="4">
    <source>
        <dbReference type="Proteomes" id="UP001446871"/>
    </source>
</evidence>
<evidence type="ECO:0000256" key="2">
    <source>
        <dbReference type="SAM" id="Phobius"/>
    </source>
</evidence>
<keyword evidence="4" id="KW-1185">Reference proteome</keyword>
<comment type="caution">
    <text evidence="3">The sequence shown here is derived from an EMBL/GenBank/DDBJ whole genome shotgun (WGS) entry which is preliminary data.</text>
</comment>
<feature type="transmembrane region" description="Helical" evidence="2">
    <location>
        <begin position="594"/>
        <end position="616"/>
    </location>
</feature>
<reference evidence="3 4" key="1">
    <citation type="submission" date="2023-01" db="EMBL/GenBank/DDBJ databases">
        <title>Analysis of 21 Apiospora genomes using comparative genomics revels a genus with tremendous synthesis potential of carbohydrate active enzymes and secondary metabolites.</title>
        <authorList>
            <person name="Sorensen T."/>
        </authorList>
    </citation>
    <scope>NUCLEOTIDE SEQUENCE [LARGE SCALE GENOMIC DNA]</scope>
    <source>
        <strain evidence="3 4">CBS 83171</strain>
    </source>
</reference>
<keyword evidence="2" id="KW-0472">Membrane</keyword>
<evidence type="ECO:0000313" key="3">
    <source>
        <dbReference type="EMBL" id="KAK8071863.1"/>
    </source>
</evidence>
<accession>A0ABR1VKU0</accession>
<feature type="compositionally biased region" description="Polar residues" evidence="1">
    <location>
        <begin position="741"/>
        <end position="750"/>
    </location>
</feature>
<dbReference type="Proteomes" id="UP001446871">
    <property type="component" value="Unassembled WGS sequence"/>
</dbReference>